<evidence type="ECO:0000313" key="5">
    <source>
        <dbReference type="Proteomes" id="UP001289581"/>
    </source>
</evidence>
<accession>A0AAW9KTB5</accession>
<dbReference type="EMBL" id="JAXBCZ010000001">
    <property type="protein sequence ID" value="MEA1303525.1"/>
    <property type="molecule type" value="Genomic_DNA"/>
</dbReference>
<feature type="region of interest" description="Disordered" evidence="1">
    <location>
        <begin position="132"/>
        <end position="156"/>
    </location>
</feature>
<keyword evidence="2" id="KW-0472">Membrane</keyword>
<keyword evidence="2" id="KW-0812">Transmembrane</keyword>
<feature type="domain" description="Leucine rich repeat variant" evidence="3">
    <location>
        <begin position="7"/>
        <end position="64"/>
    </location>
</feature>
<gene>
    <name evidence="4" type="ORF">QU665_00250</name>
</gene>
<evidence type="ECO:0000313" key="4">
    <source>
        <dbReference type="EMBL" id="MEA1303525.1"/>
    </source>
</evidence>
<feature type="transmembrane region" description="Helical" evidence="2">
    <location>
        <begin position="160"/>
        <end position="184"/>
    </location>
</feature>
<comment type="caution">
    <text evidence="4">The sequence shown here is derived from an EMBL/GenBank/DDBJ whole genome shotgun (WGS) entry which is preliminary data.</text>
</comment>
<dbReference type="AlphaFoldDB" id="A0AAW9KTB5"/>
<sequence>MPAHTPDDERRATDPSTEPEVLEYLAKAFPDLRPVVAANPALPAVLRERILQMGLGNLPQVSPATPVSAATASDSTHLRTAETAALPSITTTDYRISPHAASPRTEAPVRATVQADPRTEVLKTLPAIPTLAATPAPAQTASVEPSEPRSASRTGSRTGLIAALVTTLVLAVAAAGTFAGMLLAKRDRQSGTEAASAASTAPVPAQTAETSAGQTALPTADATEAEATPLPDKGPTLPPSAKTFSYQYVNTPSKNISCVLYEEGVGCSILERSYASSGMQDCPNREFSIVALAGRTEVRCGEEYLGQSGDTFHTLQYGETTTFSDYACTSQSKGMTCWNTITGRGFTISRESHVRF</sequence>
<name>A0AAW9KTB5_9ACTO</name>
<organism evidence="4 5">
    <name type="scientific">Actinomyces oris</name>
    <dbReference type="NCBI Taxonomy" id="544580"/>
    <lineage>
        <taxon>Bacteria</taxon>
        <taxon>Bacillati</taxon>
        <taxon>Actinomycetota</taxon>
        <taxon>Actinomycetes</taxon>
        <taxon>Actinomycetales</taxon>
        <taxon>Actinomycetaceae</taxon>
        <taxon>Actinomyces</taxon>
    </lineage>
</organism>
<feature type="compositionally biased region" description="Low complexity" evidence="1">
    <location>
        <begin position="194"/>
        <end position="208"/>
    </location>
</feature>
<proteinExistence type="predicted"/>
<dbReference type="Proteomes" id="UP001289581">
    <property type="component" value="Unassembled WGS sequence"/>
</dbReference>
<evidence type="ECO:0000259" key="3">
    <source>
        <dbReference type="Pfam" id="PF25591"/>
    </source>
</evidence>
<dbReference type="InterPro" id="IPR057893">
    <property type="entry name" value="LRV_2"/>
</dbReference>
<dbReference type="Pfam" id="PF25591">
    <property type="entry name" value="LRV_2"/>
    <property type="match status" value="1"/>
</dbReference>
<feature type="region of interest" description="Disordered" evidence="1">
    <location>
        <begin position="193"/>
        <end position="239"/>
    </location>
</feature>
<feature type="compositionally biased region" description="Low complexity" evidence="1">
    <location>
        <begin position="215"/>
        <end position="231"/>
    </location>
</feature>
<evidence type="ECO:0000256" key="1">
    <source>
        <dbReference type="SAM" id="MobiDB-lite"/>
    </source>
</evidence>
<dbReference type="RefSeq" id="WP_322911262.1">
    <property type="nucleotide sequence ID" value="NZ_JAXBCZ010000001.1"/>
</dbReference>
<keyword evidence="2" id="KW-1133">Transmembrane helix</keyword>
<keyword evidence="5" id="KW-1185">Reference proteome</keyword>
<evidence type="ECO:0000256" key="2">
    <source>
        <dbReference type="SAM" id="Phobius"/>
    </source>
</evidence>
<feature type="compositionally biased region" description="Low complexity" evidence="1">
    <location>
        <begin position="132"/>
        <end position="141"/>
    </location>
</feature>
<reference evidence="4 5" key="1">
    <citation type="submission" date="2023-06" db="EMBL/GenBank/DDBJ databases">
        <title>Actinomyces orist ORNL 0101 HMT-893 genome.</title>
        <authorList>
            <person name="Johnston C.D."/>
            <person name="Chen T."/>
            <person name="Dewhirst F.E."/>
        </authorList>
    </citation>
    <scope>NUCLEOTIDE SEQUENCE [LARGE SCALE GENOMIC DNA]</scope>
    <source>
        <strain evidence="4 5">ORNL 0101</strain>
    </source>
</reference>
<protein>
    <submittedName>
        <fullName evidence="4">Serine/arginine repetitive matrix protein 1</fullName>
    </submittedName>
</protein>